<keyword evidence="1" id="KW-0677">Repeat</keyword>
<dbReference type="EMBL" id="JBAMMX010000013">
    <property type="protein sequence ID" value="KAK6928639.1"/>
    <property type="molecule type" value="Genomic_DNA"/>
</dbReference>
<dbReference type="InterPro" id="IPR046349">
    <property type="entry name" value="C1-like_sf"/>
</dbReference>
<proteinExistence type="predicted"/>
<dbReference type="PANTHER" id="PTHR46288">
    <property type="entry name" value="PHORBOL-ESTER/DAG-TYPE DOMAIN-CONTAINING PROTEIN"/>
    <property type="match status" value="1"/>
</dbReference>
<dbReference type="Gene3D" id="3.30.40.10">
    <property type="entry name" value="Zinc/RING finger domain, C3HC4 (zinc finger)"/>
    <property type="match status" value="1"/>
</dbReference>
<dbReference type="Proteomes" id="UP001370490">
    <property type="component" value="Unassembled WGS sequence"/>
</dbReference>
<dbReference type="Pfam" id="PF03107">
    <property type="entry name" value="C1_2"/>
    <property type="match status" value="3"/>
</dbReference>
<protein>
    <submittedName>
        <fullName evidence="5">DC1</fullName>
    </submittedName>
</protein>
<keyword evidence="2" id="KW-0862">Zinc</keyword>
<dbReference type="PANTHER" id="PTHR46288:SF83">
    <property type="entry name" value="CYSTEINE_HISTIDINE-RICH C1 DOMAIN FAMILY PROTEIN"/>
    <property type="match status" value="1"/>
</dbReference>
<keyword evidence="6" id="KW-1185">Reference proteome</keyword>
<dbReference type="AlphaFoldDB" id="A0AAN8VBQ8"/>
<evidence type="ECO:0000256" key="3">
    <source>
        <dbReference type="SAM" id="MobiDB-lite"/>
    </source>
</evidence>
<evidence type="ECO:0000313" key="5">
    <source>
        <dbReference type="EMBL" id="KAK6928639.1"/>
    </source>
</evidence>
<dbReference type="SUPFAM" id="SSF57889">
    <property type="entry name" value="Cysteine-rich domain"/>
    <property type="match status" value="1"/>
</dbReference>
<evidence type="ECO:0000256" key="2">
    <source>
        <dbReference type="PROSITE-ProRule" id="PRU00175"/>
    </source>
</evidence>
<feature type="region of interest" description="Disordered" evidence="3">
    <location>
        <begin position="481"/>
        <end position="504"/>
    </location>
</feature>
<organism evidence="5 6">
    <name type="scientific">Dillenia turbinata</name>
    <dbReference type="NCBI Taxonomy" id="194707"/>
    <lineage>
        <taxon>Eukaryota</taxon>
        <taxon>Viridiplantae</taxon>
        <taxon>Streptophyta</taxon>
        <taxon>Embryophyta</taxon>
        <taxon>Tracheophyta</taxon>
        <taxon>Spermatophyta</taxon>
        <taxon>Magnoliopsida</taxon>
        <taxon>eudicotyledons</taxon>
        <taxon>Gunneridae</taxon>
        <taxon>Pentapetalae</taxon>
        <taxon>Dilleniales</taxon>
        <taxon>Dilleniaceae</taxon>
        <taxon>Dillenia</taxon>
    </lineage>
</organism>
<reference evidence="5 6" key="1">
    <citation type="submission" date="2023-12" db="EMBL/GenBank/DDBJ databases">
        <title>A high-quality genome assembly for Dillenia turbinata (Dilleniales).</title>
        <authorList>
            <person name="Chanderbali A."/>
        </authorList>
    </citation>
    <scope>NUCLEOTIDE SEQUENCE [LARGE SCALE GENOMIC DNA]</scope>
    <source>
        <strain evidence="5">LSX21</strain>
        <tissue evidence="5">Leaf</tissue>
    </source>
</reference>
<keyword evidence="2" id="KW-0863">Zinc-finger</keyword>
<dbReference type="InterPro" id="IPR013083">
    <property type="entry name" value="Znf_RING/FYVE/PHD"/>
</dbReference>
<sequence>MNNQSAAAIHHFSHHHPLHLSNLHLQPTQILPSCSGCKLKASGGLIYCCQPCNYFLHISCSQKPQQITHPFDQNHVLSLLPIPIYPGGLFNCDACGKQSNGFSYHCNSCNIDLHITCASMALSLNHPSHHHQLNLTFSPPYVNKSFSCDICKNLGSNHWLYRCNMCEFDAHLECAIARPTLPVQEAIQRNQMQNFQTTTRAIPMYNQAPSPMTVNQFAVRPPIPVQSNIPNAYTSAGFYGGARPAGGNGLFNNLLNQAIQGLFSGAGQGLTQSVMGGGGDGGGGDGGFFSGFGDGSSGGLDGGWGGFASIIIMPLSINVDVLWSKENVAINKGAILAPTVAKKGGPFARFAHIQGPDCGHLFCWPCFFKLPYVNFNAKECPACKAEVTDTNVPPIYGNGDGAESLSSLSSALNFAERLVKGLEEFSCYYTKSPTLDTVVEINSLVPISSASSKRRRDDSAAFVPLDCQTYDTAANINLALPRSSSSSSTTSQRRVEVVRAAESD</sequence>
<evidence type="ECO:0000313" key="6">
    <source>
        <dbReference type="Proteomes" id="UP001370490"/>
    </source>
</evidence>
<keyword evidence="2" id="KW-0479">Metal-binding</keyword>
<name>A0AAN8VBQ8_9MAGN</name>
<dbReference type="InterPro" id="IPR001841">
    <property type="entry name" value="Znf_RING"/>
</dbReference>
<evidence type="ECO:0000259" key="4">
    <source>
        <dbReference type="PROSITE" id="PS50089"/>
    </source>
</evidence>
<gene>
    <name evidence="5" type="ORF">RJ641_004844</name>
</gene>
<comment type="caution">
    <text evidence="5">The sequence shown here is derived from an EMBL/GenBank/DDBJ whole genome shotgun (WGS) entry which is preliminary data.</text>
</comment>
<evidence type="ECO:0000256" key="1">
    <source>
        <dbReference type="ARBA" id="ARBA00022737"/>
    </source>
</evidence>
<dbReference type="InterPro" id="IPR004146">
    <property type="entry name" value="DC1"/>
</dbReference>
<accession>A0AAN8VBQ8</accession>
<feature type="domain" description="RING-type" evidence="4">
    <location>
        <begin position="358"/>
        <end position="384"/>
    </location>
</feature>
<dbReference type="SUPFAM" id="SSF57850">
    <property type="entry name" value="RING/U-box"/>
    <property type="match status" value="1"/>
</dbReference>
<dbReference type="PROSITE" id="PS50089">
    <property type="entry name" value="ZF_RING_2"/>
    <property type="match status" value="1"/>
</dbReference>
<dbReference type="GO" id="GO:0008270">
    <property type="term" value="F:zinc ion binding"/>
    <property type="evidence" value="ECO:0007669"/>
    <property type="project" value="UniProtKB-KW"/>
</dbReference>
<feature type="compositionally biased region" description="Basic and acidic residues" evidence="3">
    <location>
        <begin position="493"/>
        <end position="504"/>
    </location>
</feature>